<evidence type="ECO:0000256" key="3">
    <source>
        <dbReference type="SAM" id="Phobius"/>
    </source>
</evidence>
<dbReference type="Proteomes" id="UP000327157">
    <property type="component" value="Chromosome 17"/>
</dbReference>
<dbReference type="PANTHER" id="PTHR12161">
    <property type="entry name" value="IST1 FAMILY MEMBER"/>
    <property type="match status" value="1"/>
</dbReference>
<organism evidence="4 5">
    <name type="scientific">Pyrus ussuriensis x Pyrus communis</name>
    <dbReference type="NCBI Taxonomy" id="2448454"/>
    <lineage>
        <taxon>Eukaryota</taxon>
        <taxon>Viridiplantae</taxon>
        <taxon>Streptophyta</taxon>
        <taxon>Embryophyta</taxon>
        <taxon>Tracheophyta</taxon>
        <taxon>Spermatophyta</taxon>
        <taxon>Magnoliopsida</taxon>
        <taxon>eudicotyledons</taxon>
        <taxon>Gunneridae</taxon>
        <taxon>Pentapetalae</taxon>
        <taxon>rosids</taxon>
        <taxon>fabids</taxon>
        <taxon>Rosales</taxon>
        <taxon>Rosaceae</taxon>
        <taxon>Amygdaloideae</taxon>
        <taxon>Maleae</taxon>
        <taxon>Pyrus</taxon>
    </lineage>
</organism>
<sequence length="821" mass="93557">MLQDQGHPGPHGRNPPRFNGQYRPNGHRKSSCLRCYCCFYCCIFITLVVIIAAVVISLIIINPSVPKYSINDFSVKAFNVTPDFNLHAQFMVTVKAVNPNKKISIIYEKGSTVQLKYSGMKLCTGVVPHFRQPTSNTTMINVNLNGDLKGNDFQGSIGESLMEKVKSSRVPLTVSVRVPVNVGLGKYNMLLNPIGIYVDASMVVNNLSQPDKKVDGPWAHSNNTDTVPTWSPVQSISKRLTKEVQCRLKLLKNKRQTIVRQLREDVAELIKCGHEDKAFNRVEQIIKDESVVALYELLDNFCEFILIHLPYIRRRKDCPNDINEAVSSLIYASARCGDLPELRGIRKLFGERYGQKFTMGALELLAGNLVNREVIEKLSEKSVTDDMKHVLVGEIARNYCIKPEVLAIEYYSEWQQKVKEISGHQVLDADVQTYYEQTEASEMQILNVEEIEREFIDADSNLSRTSASSSLATPLIEGNFSEVGSPNISTPGTEESRGSTSGSTSHATTRDGDIVIYLDDIEEVQFSTTRDVDSQDQRLFKFKAITPKRETLESSCDLSYVDCYETWSENSESKSPRRSSWKGSGKRLRKRSVSQENQWLKDNECQSYYGRKHLKNQSRCGTDTKILSCGCTLGNPCCFPIRNDENIDCKVQPWKQKRGITTRVGFPTHGHEQLNRGVEWRAVPRERMRRKSYGNEAMLYNVFTYPDHQHPNTQNKVLKGRVEESHFRCRRASYSSTSPNVTNSWSERKETVPPYFRTVTMPPERAKDNHKDDFQRSYSDAFQYPTHVHPKLPDYDDIAAKFMALKKERLKNKPHCSNQKI</sequence>
<gene>
    <name evidence="4" type="ORF">D8674_018516</name>
</gene>
<keyword evidence="3" id="KW-0812">Transmembrane</keyword>
<dbReference type="PANTHER" id="PTHR12161:SF44">
    <property type="entry name" value="REGULATOR OF VPS4 ACTIVITY IN THE MVB PATHWAY PROTEIN"/>
    <property type="match status" value="1"/>
</dbReference>
<reference evidence="4 5" key="1">
    <citation type="submission" date="2019-09" db="EMBL/GenBank/DDBJ databases">
        <authorList>
            <person name="Ou C."/>
        </authorList>
    </citation>
    <scope>NUCLEOTIDE SEQUENCE [LARGE SCALE GENOMIC DNA]</scope>
    <source>
        <strain evidence="4">S2</strain>
        <tissue evidence="4">Leaf</tissue>
    </source>
</reference>
<comment type="caution">
    <text evidence="4">The sequence shown here is derived from an EMBL/GenBank/DDBJ whole genome shotgun (WGS) entry which is preliminary data.</text>
</comment>
<proteinExistence type="inferred from homology"/>
<dbReference type="InterPro" id="IPR042277">
    <property type="entry name" value="IST1-like"/>
</dbReference>
<dbReference type="FunFam" id="1.20.1260.60:FF:000002">
    <property type="entry name" value="Vacuolar protein sorting-associated protein IST1"/>
    <property type="match status" value="1"/>
</dbReference>
<feature type="region of interest" description="Disordered" evidence="2">
    <location>
        <begin position="1"/>
        <end position="21"/>
    </location>
</feature>
<keyword evidence="5" id="KW-1185">Reference proteome</keyword>
<evidence type="ECO:0000256" key="1">
    <source>
        <dbReference type="ARBA" id="ARBA00005536"/>
    </source>
</evidence>
<feature type="region of interest" description="Disordered" evidence="2">
    <location>
        <begin position="570"/>
        <end position="595"/>
    </location>
</feature>
<evidence type="ECO:0000256" key="2">
    <source>
        <dbReference type="SAM" id="MobiDB-lite"/>
    </source>
</evidence>
<keyword evidence="3" id="KW-1133">Transmembrane helix</keyword>
<dbReference type="Pfam" id="PF03398">
    <property type="entry name" value="Ist1"/>
    <property type="match status" value="1"/>
</dbReference>
<feature type="compositionally biased region" description="Basic residues" evidence="2">
    <location>
        <begin position="576"/>
        <end position="592"/>
    </location>
</feature>
<comment type="similarity">
    <text evidence="1">Belongs to the IST1 family.</text>
</comment>
<dbReference type="AlphaFoldDB" id="A0A5N5GIA9"/>
<dbReference type="Gene3D" id="1.20.1260.60">
    <property type="entry name" value="Vacuolar protein sorting-associated protein Ist1"/>
    <property type="match status" value="1"/>
</dbReference>
<feature type="region of interest" description="Disordered" evidence="2">
    <location>
        <begin position="475"/>
        <end position="508"/>
    </location>
</feature>
<feature type="compositionally biased region" description="Low complexity" evidence="2">
    <location>
        <begin position="1"/>
        <end position="20"/>
    </location>
</feature>
<evidence type="ECO:0000313" key="5">
    <source>
        <dbReference type="Proteomes" id="UP000327157"/>
    </source>
</evidence>
<dbReference type="InterPro" id="IPR005061">
    <property type="entry name" value="Ist1"/>
</dbReference>
<feature type="compositionally biased region" description="Low complexity" evidence="2">
    <location>
        <begin position="489"/>
        <end position="507"/>
    </location>
</feature>
<feature type="transmembrane region" description="Helical" evidence="3">
    <location>
        <begin position="37"/>
        <end position="61"/>
    </location>
</feature>
<dbReference type="EMBL" id="SMOL01000487">
    <property type="protein sequence ID" value="KAB2610484.1"/>
    <property type="molecule type" value="Genomic_DNA"/>
</dbReference>
<reference evidence="5" key="2">
    <citation type="submission" date="2019-10" db="EMBL/GenBank/DDBJ databases">
        <title>A de novo genome assembly of a pear dwarfing rootstock.</title>
        <authorList>
            <person name="Wang F."/>
            <person name="Wang J."/>
            <person name="Li S."/>
            <person name="Zhang Y."/>
            <person name="Fang M."/>
            <person name="Ma L."/>
            <person name="Zhao Y."/>
            <person name="Jiang S."/>
        </authorList>
    </citation>
    <scope>NUCLEOTIDE SEQUENCE [LARGE SCALE GENOMIC DNA]</scope>
</reference>
<name>A0A5N5GIA9_9ROSA</name>
<reference evidence="4 5" key="3">
    <citation type="submission" date="2019-11" db="EMBL/GenBank/DDBJ databases">
        <title>A de novo genome assembly of a pear dwarfing rootstock.</title>
        <authorList>
            <person name="Wang F."/>
            <person name="Wang J."/>
            <person name="Li S."/>
            <person name="Zhang Y."/>
            <person name="Fang M."/>
            <person name="Ma L."/>
            <person name="Zhao Y."/>
            <person name="Jiang S."/>
        </authorList>
    </citation>
    <scope>NUCLEOTIDE SEQUENCE [LARGE SCALE GENOMIC DNA]</scope>
    <source>
        <strain evidence="4">S2</strain>
        <tissue evidence="4">Leaf</tissue>
    </source>
</reference>
<protein>
    <submittedName>
        <fullName evidence="4">Uncharacterized protein</fullName>
    </submittedName>
</protein>
<evidence type="ECO:0000313" key="4">
    <source>
        <dbReference type="EMBL" id="KAB2610484.1"/>
    </source>
</evidence>
<accession>A0A5N5GIA9</accession>
<dbReference type="OrthoDB" id="29853at2759"/>
<dbReference type="GO" id="GO:0015031">
    <property type="term" value="P:protein transport"/>
    <property type="evidence" value="ECO:0007669"/>
    <property type="project" value="InterPro"/>
</dbReference>
<keyword evidence="3" id="KW-0472">Membrane</keyword>